<keyword evidence="1 3" id="KW-0697">Rotamase</keyword>
<evidence type="ECO:0000313" key="7">
    <source>
        <dbReference type="Proteomes" id="UP001158576"/>
    </source>
</evidence>
<evidence type="ECO:0000256" key="1">
    <source>
        <dbReference type="ARBA" id="ARBA00023110"/>
    </source>
</evidence>
<evidence type="ECO:0000313" key="6">
    <source>
        <dbReference type="EMBL" id="CAG5094252.1"/>
    </source>
</evidence>
<gene>
    <name evidence="6" type="ORF">OKIOD_LOCUS4948</name>
</gene>
<dbReference type="PANTHER" id="PTHR11071:SF561">
    <property type="entry name" value="PEPTIDYL-PROLYL CIS-TRANS ISOMERASE D-RELATED"/>
    <property type="match status" value="1"/>
</dbReference>
<dbReference type="PRINTS" id="PR00153">
    <property type="entry name" value="CSAPPISMRASE"/>
</dbReference>
<dbReference type="InterPro" id="IPR020892">
    <property type="entry name" value="Cyclophilin-type_PPIase_CS"/>
</dbReference>
<name>A0ABN7SBF1_OIKDI</name>
<dbReference type="EC" id="5.2.1.8" evidence="3"/>
<evidence type="ECO:0000256" key="3">
    <source>
        <dbReference type="RuleBase" id="RU363019"/>
    </source>
</evidence>
<reference evidence="6 7" key="1">
    <citation type="submission" date="2021-04" db="EMBL/GenBank/DDBJ databases">
        <authorList>
            <person name="Bliznina A."/>
        </authorList>
    </citation>
    <scope>NUCLEOTIDE SEQUENCE [LARGE SCALE GENOMIC DNA]</scope>
</reference>
<comment type="function">
    <text evidence="3">PPIases accelerate the folding of proteins. It catalyzes the cis-trans isomerization of proline imidic peptide bonds in oligopeptides.</text>
</comment>
<protein>
    <recommendedName>
        <fullName evidence="3">Peptidyl-prolyl cis-trans isomerase</fullName>
        <shortName evidence="3">PPIase</shortName>
        <ecNumber evidence="3">5.2.1.8</ecNumber>
    </recommendedName>
</protein>
<sequence length="280" mass="30263">MAKMEGIMCLKKGGYGFSKRNNGIGSFSCTSDGNNRGAIEEAADQAEVQNSPVSAQPEKSFESEDYDYHQNYVADEAKVVGGGDMDHDFFFGDGALQNDPNKPMVTDLVNFEISIGGEAVGDVSLGLFGFVAPKTAKNFAELAKRPVGEGYLDSIFHRVIAGFMAQGGDFTLGNGRGGHSIYGAQFDDEPFTISHKSRGMLSMANAGPDTNGSQFFITFTGTPFLDGKHVVFGKLVKGHEVLDQIEAAETDAKNNRPFRDIRITKSQHQKLLNPFPVALE</sequence>
<evidence type="ECO:0000256" key="2">
    <source>
        <dbReference type="ARBA" id="ARBA00023235"/>
    </source>
</evidence>
<proteinExistence type="inferred from homology"/>
<dbReference type="PANTHER" id="PTHR11071">
    <property type="entry name" value="PEPTIDYL-PROLYL CIS-TRANS ISOMERASE"/>
    <property type="match status" value="1"/>
</dbReference>
<comment type="similarity">
    <text evidence="3">Belongs to the cyclophilin-type PPIase family.</text>
</comment>
<comment type="catalytic activity">
    <reaction evidence="3">
        <text>[protein]-peptidylproline (omega=180) = [protein]-peptidylproline (omega=0)</text>
        <dbReference type="Rhea" id="RHEA:16237"/>
        <dbReference type="Rhea" id="RHEA-COMP:10747"/>
        <dbReference type="Rhea" id="RHEA-COMP:10748"/>
        <dbReference type="ChEBI" id="CHEBI:83833"/>
        <dbReference type="ChEBI" id="CHEBI:83834"/>
        <dbReference type="EC" id="5.2.1.8"/>
    </reaction>
</comment>
<keyword evidence="7" id="KW-1185">Reference proteome</keyword>
<keyword evidence="2 3" id="KW-0413">Isomerase</keyword>
<dbReference type="Pfam" id="PF00160">
    <property type="entry name" value="Pro_isomerase"/>
    <property type="match status" value="1"/>
</dbReference>
<evidence type="ECO:0000259" key="5">
    <source>
        <dbReference type="PROSITE" id="PS50072"/>
    </source>
</evidence>
<accession>A0ABN7SBF1</accession>
<evidence type="ECO:0000256" key="4">
    <source>
        <dbReference type="SAM" id="MobiDB-lite"/>
    </source>
</evidence>
<dbReference type="PROSITE" id="PS50072">
    <property type="entry name" value="CSA_PPIASE_2"/>
    <property type="match status" value="1"/>
</dbReference>
<dbReference type="PROSITE" id="PS00170">
    <property type="entry name" value="CSA_PPIASE_1"/>
    <property type="match status" value="1"/>
</dbReference>
<feature type="domain" description="PPIase cyclophilin-type" evidence="5">
    <location>
        <begin position="110"/>
        <end position="268"/>
    </location>
</feature>
<organism evidence="6 7">
    <name type="scientific">Oikopleura dioica</name>
    <name type="common">Tunicate</name>
    <dbReference type="NCBI Taxonomy" id="34765"/>
    <lineage>
        <taxon>Eukaryota</taxon>
        <taxon>Metazoa</taxon>
        <taxon>Chordata</taxon>
        <taxon>Tunicata</taxon>
        <taxon>Appendicularia</taxon>
        <taxon>Copelata</taxon>
        <taxon>Oikopleuridae</taxon>
        <taxon>Oikopleura</taxon>
    </lineage>
</organism>
<dbReference type="SUPFAM" id="SSF50891">
    <property type="entry name" value="Cyclophilin-like"/>
    <property type="match status" value="1"/>
</dbReference>
<dbReference type="InterPro" id="IPR002130">
    <property type="entry name" value="Cyclophilin-type_PPIase_dom"/>
</dbReference>
<dbReference type="Gene3D" id="2.40.100.10">
    <property type="entry name" value="Cyclophilin-like"/>
    <property type="match status" value="1"/>
</dbReference>
<feature type="region of interest" description="Disordered" evidence="4">
    <location>
        <begin position="42"/>
        <end position="61"/>
    </location>
</feature>
<dbReference type="InterPro" id="IPR029000">
    <property type="entry name" value="Cyclophilin-like_dom_sf"/>
</dbReference>
<dbReference type="EMBL" id="OU015569">
    <property type="protein sequence ID" value="CAG5094252.1"/>
    <property type="molecule type" value="Genomic_DNA"/>
</dbReference>
<dbReference type="Proteomes" id="UP001158576">
    <property type="component" value="Chromosome XSR"/>
</dbReference>